<evidence type="ECO:0000313" key="4">
    <source>
        <dbReference type="Proteomes" id="UP000295515"/>
    </source>
</evidence>
<dbReference type="InterPro" id="IPR036264">
    <property type="entry name" value="Bact_exopeptidase_dim_dom"/>
</dbReference>
<dbReference type="Gene3D" id="3.30.70.360">
    <property type="match status" value="1"/>
</dbReference>
<dbReference type="Pfam" id="PF07687">
    <property type="entry name" value="M20_dimer"/>
    <property type="match status" value="1"/>
</dbReference>
<dbReference type="NCBIfam" id="TIGR01891">
    <property type="entry name" value="amidohydrolases"/>
    <property type="match status" value="1"/>
</dbReference>
<name>A0A4R3Z402_9FIRM</name>
<keyword evidence="1" id="KW-0464">Manganese</keyword>
<organism evidence="3 4">
    <name type="scientific">Longibaculum muris</name>
    <dbReference type="NCBI Taxonomy" id="1796628"/>
    <lineage>
        <taxon>Bacteria</taxon>
        <taxon>Bacillati</taxon>
        <taxon>Bacillota</taxon>
        <taxon>Erysipelotrichia</taxon>
        <taxon>Erysipelotrichales</taxon>
        <taxon>Coprobacillaceae</taxon>
        <taxon>Longibaculum</taxon>
    </lineage>
</organism>
<keyword evidence="1" id="KW-0479">Metal-binding</keyword>
<dbReference type="PANTHER" id="PTHR11014">
    <property type="entry name" value="PEPTIDASE M20 FAMILY MEMBER"/>
    <property type="match status" value="1"/>
</dbReference>
<comment type="cofactor">
    <cofactor evidence="1">
        <name>Mn(2+)</name>
        <dbReference type="ChEBI" id="CHEBI:29035"/>
    </cofactor>
    <text evidence="1">The Mn(2+) ion enhances activity.</text>
</comment>
<evidence type="ECO:0000259" key="2">
    <source>
        <dbReference type="Pfam" id="PF07687"/>
    </source>
</evidence>
<dbReference type="GO" id="GO:0046872">
    <property type="term" value="F:metal ion binding"/>
    <property type="evidence" value="ECO:0007669"/>
    <property type="project" value="UniProtKB-KW"/>
</dbReference>
<dbReference type="PIRSF" id="PIRSF005962">
    <property type="entry name" value="Pept_M20D_amidohydro"/>
    <property type="match status" value="1"/>
</dbReference>
<dbReference type="CDD" id="cd03886">
    <property type="entry name" value="M20_Acy1"/>
    <property type="match status" value="1"/>
</dbReference>
<proteinExistence type="predicted"/>
<feature type="domain" description="Peptidase M20 dimerisation" evidence="2">
    <location>
        <begin position="176"/>
        <end position="265"/>
    </location>
</feature>
<dbReference type="SUPFAM" id="SSF55031">
    <property type="entry name" value="Bacterial exopeptidase dimerisation domain"/>
    <property type="match status" value="1"/>
</dbReference>
<feature type="binding site" evidence="1">
    <location>
        <position position="90"/>
    </location>
    <ligand>
        <name>Mn(2+)</name>
        <dbReference type="ChEBI" id="CHEBI:29035"/>
        <label>2</label>
    </ligand>
</feature>
<evidence type="ECO:0000256" key="1">
    <source>
        <dbReference type="PIRSR" id="PIRSR005962-1"/>
    </source>
</evidence>
<feature type="binding site" evidence="1">
    <location>
        <position position="92"/>
    </location>
    <ligand>
        <name>Mn(2+)</name>
        <dbReference type="ChEBI" id="CHEBI:29035"/>
        <label>2</label>
    </ligand>
</feature>
<keyword evidence="3" id="KW-0378">Hydrolase</keyword>
<evidence type="ECO:0000313" key="3">
    <source>
        <dbReference type="EMBL" id="TCV98613.1"/>
    </source>
</evidence>
<dbReference type="PANTHER" id="PTHR11014:SF63">
    <property type="entry name" value="METALLOPEPTIDASE, PUTATIVE (AFU_ORTHOLOGUE AFUA_6G09600)-RELATED"/>
    <property type="match status" value="1"/>
</dbReference>
<dbReference type="SUPFAM" id="SSF53187">
    <property type="entry name" value="Zn-dependent exopeptidases"/>
    <property type="match status" value="1"/>
</dbReference>
<dbReference type="EMBL" id="SMCQ01000011">
    <property type="protein sequence ID" value="TCV98613.1"/>
    <property type="molecule type" value="Genomic_DNA"/>
</dbReference>
<accession>A0A4R3Z402</accession>
<keyword evidence="4" id="KW-1185">Reference proteome</keyword>
<gene>
    <name evidence="3" type="ORF">EDD60_11119</name>
</gene>
<dbReference type="RefSeq" id="WP_257529231.1">
    <property type="nucleotide sequence ID" value="NZ_DBGCXF010000042.1"/>
</dbReference>
<dbReference type="InterPro" id="IPR017439">
    <property type="entry name" value="Amidohydrolase"/>
</dbReference>
<dbReference type="AlphaFoldDB" id="A0A4R3Z402"/>
<feature type="binding site" evidence="1">
    <location>
        <position position="152"/>
    </location>
    <ligand>
        <name>Mn(2+)</name>
        <dbReference type="ChEBI" id="CHEBI:29035"/>
        <label>2</label>
    </ligand>
</feature>
<feature type="binding site" evidence="1">
    <location>
        <position position="126"/>
    </location>
    <ligand>
        <name>Mn(2+)</name>
        <dbReference type="ChEBI" id="CHEBI:29035"/>
        <label>2</label>
    </ligand>
</feature>
<dbReference type="InterPro" id="IPR002933">
    <property type="entry name" value="Peptidase_M20"/>
</dbReference>
<sequence length="373" mass="41997">MMDDLTRWRRELHQIPELGLSEYRTAAYIRKELTQMGYQYETIVDTGTIVYIDHHQPTTLAFRSDIDALAINEKNDVDFKSQHSGMMHACGHDGHMSVLLGLAKRLKNSQDHFAYNILLIFQPAEESPGAAAQIVESGLFDRYHVKAIFGMHLMPFIEEGKIACKSGALMAMCGEMDVSIHGKSAHAGLAEEGIDSIVIASQAMNQYQAILSRRMHCFDPVVLNIGEISGGTARNSVASLTQMHGTVRCYDEKVFHELVGMIDDLHQGLEKTYGCQIEWSCPPLYPPVINDEGLYQKFVSLVNHDYIELKEPLMLSEDFAFYQKAIPGIFFFLGTKCQVYQSGLHTETFNFHENILTIALDLYYTIAKDIKGV</sequence>
<dbReference type="GO" id="GO:0016787">
    <property type="term" value="F:hydrolase activity"/>
    <property type="evidence" value="ECO:0007669"/>
    <property type="project" value="UniProtKB-KW"/>
</dbReference>
<dbReference type="Gene3D" id="3.40.630.10">
    <property type="entry name" value="Zn peptidases"/>
    <property type="match status" value="1"/>
</dbReference>
<dbReference type="InterPro" id="IPR011650">
    <property type="entry name" value="Peptidase_M20_dimer"/>
</dbReference>
<dbReference type="Pfam" id="PF01546">
    <property type="entry name" value="Peptidase_M20"/>
    <property type="match status" value="1"/>
</dbReference>
<dbReference type="Proteomes" id="UP000295515">
    <property type="component" value="Unassembled WGS sequence"/>
</dbReference>
<feature type="binding site" evidence="1">
    <location>
        <position position="345"/>
    </location>
    <ligand>
        <name>Mn(2+)</name>
        <dbReference type="ChEBI" id="CHEBI:29035"/>
        <label>2</label>
    </ligand>
</feature>
<reference evidence="3 4" key="1">
    <citation type="submission" date="2019-03" db="EMBL/GenBank/DDBJ databases">
        <title>Genomic Encyclopedia of Type Strains, Phase IV (KMG-IV): sequencing the most valuable type-strain genomes for metagenomic binning, comparative biology and taxonomic classification.</title>
        <authorList>
            <person name="Goeker M."/>
        </authorList>
    </citation>
    <scope>NUCLEOTIDE SEQUENCE [LARGE SCALE GENOMIC DNA]</scope>
    <source>
        <strain evidence="3 4">DSM 29487</strain>
    </source>
</reference>
<protein>
    <submittedName>
        <fullName evidence="3">Hippurate hydrolase</fullName>
    </submittedName>
</protein>
<comment type="caution">
    <text evidence="3">The sequence shown here is derived from an EMBL/GenBank/DDBJ whole genome shotgun (WGS) entry which is preliminary data.</text>
</comment>